<evidence type="ECO:0000313" key="2">
    <source>
        <dbReference type="EMBL" id="GAA1913529.1"/>
    </source>
</evidence>
<gene>
    <name evidence="2" type="ORF">GCM10009737_13600</name>
</gene>
<name>A0ABP5AJU0_9ACTN</name>
<sequence length="161" mass="17286">MGPITINLWINGHDMHEAADYYCRLFEDGEVLAVVPYGAEAGEWAGAPMVVELRLGGAPWTLINGAGHTFTPSEATSFEVACEDQAEVDRVWGHLADGGRPGPCGWIADRYGFSWQVVPAELGAMMRDPDPERVARVTACFMAVDGVALSVADLRAAYDGS</sequence>
<feature type="domain" description="PhnB-like" evidence="1">
    <location>
        <begin position="4"/>
        <end position="118"/>
    </location>
</feature>
<proteinExistence type="predicted"/>
<dbReference type="PANTHER" id="PTHR33990">
    <property type="entry name" value="PROTEIN YJDN-RELATED"/>
    <property type="match status" value="1"/>
</dbReference>
<organism evidence="2 3">
    <name type="scientific">Nocardioides lentus</name>
    <dbReference type="NCBI Taxonomy" id="338077"/>
    <lineage>
        <taxon>Bacteria</taxon>
        <taxon>Bacillati</taxon>
        <taxon>Actinomycetota</taxon>
        <taxon>Actinomycetes</taxon>
        <taxon>Propionibacteriales</taxon>
        <taxon>Nocardioidaceae</taxon>
        <taxon>Nocardioides</taxon>
    </lineage>
</organism>
<dbReference type="Pfam" id="PF06983">
    <property type="entry name" value="3-dmu-9_3-mt"/>
    <property type="match status" value="1"/>
</dbReference>
<reference evidence="3" key="1">
    <citation type="journal article" date="2019" name="Int. J. Syst. Evol. Microbiol.">
        <title>The Global Catalogue of Microorganisms (GCM) 10K type strain sequencing project: providing services to taxonomists for standard genome sequencing and annotation.</title>
        <authorList>
            <consortium name="The Broad Institute Genomics Platform"/>
            <consortium name="The Broad Institute Genome Sequencing Center for Infectious Disease"/>
            <person name="Wu L."/>
            <person name="Ma J."/>
        </authorList>
    </citation>
    <scope>NUCLEOTIDE SEQUENCE [LARGE SCALE GENOMIC DNA]</scope>
    <source>
        <strain evidence="3">JCM 14046</strain>
    </source>
</reference>
<accession>A0ABP5AJU0</accession>
<comment type="caution">
    <text evidence="2">The sequence shown here is derived from an EMBL/GenBank/DDBJ whole genome shotgun (WGS) entry which is preliminary data.</text>
</comment>
<evidence type="ECO:0000313" key="3">
    <source>
        <dbReference type="Proteomes" id="UP001501612"/>
    </source>
</evidence>
<protein>
    <submittedName>
        <fullName evidence="2">VOC family protein</fullName>
    </submittedName>
</protein>
<dbReference type="Gene3D" id="3.10.180.10">
    <property type="entry name" value="2,3-Dihydroxybiphenyl 1,2-Dioxygenase, domain 1"/>
    <property type="match status" value="1"/>
</dbReference>
<dbReference type="RefSeq" id="WP_344005464.1">
    <property type="nucleotide sequence ID" value="NZ_BAAAMY010000004.1"/>
</dbReference>
<evidence type="ECO:0000259" key="1">
    <source>
        <dbReference type="Pfam" id="PF06983"/>
    </source>
</evidence>
<dbReference type="InterPro" id="IPR028973">
    <property type="entry name" value="PhnB-like"/>
</dbReference>
<dbReference type="SUPFAM" id="SSF54593">
    <property type="entry name" value="Glyoxalase/Bleomycin resistance protein/Dihydroxybiphenyl dioxygenase"/>
    <property type="match status" value="1"/>
</dbReference>
<dbReference type="PIRSF" id="PIRSF021700">
    <property type="entry name" value="3_dmu_93_MTrfase"/>
    <property type="match status" value="1"/>
</dbReference>
<dbReference type="InterPro" id="IPR009725">
    <property type="entry name" value="3_dmu_93_MTrfase"/>
</dbReference>
<dbReference type="InterPro" id="IPR029068">
    <property type="entry name" value="Glyas_Bleomycin-R_OHBP_Dase"/>
</dbReference>
<dbReference type="Proteomes" id="UP001501612">
    <property type="component" value="Unassembled WGS sequence"/>
</dbReference>
<dbReference type="CDD" id="cd06588">
    <property type="entry name" value="PhnB_like"/>
    <property type="match status" value="1"/>
</dbReference>
<dbReference type="EMBL" id="BAAAMY010000004">
    <property type="protein sequence ID" value="GAA1913529.1"/>
    <property type="molecule type" value="Genomic_DNA"/>
</dbReference>
<keyword evidence="3" id="KW-1185">Reference proteome</keyword>